<feature type="transmembrane region" description="Helical" evidence="7">
    <location>
        <begin position="298"/>
        <end position="318"/>
    </location>
</feature>
<organism evidence="9 10">
    <name type="scientific">Sinanodonta woodiana</name>
    <name type="common">Chinese pond mussel</name>
    <name type="synonym">Anodonta woodiana</name>
    <dbReference type="NCBI Taxonomy" id="1069815"/>
    <lineage>
        <taxon>Eukaryota</taxon>
        <taxon>Metazoa</taxon>
        <taxon>Spiralia</taxon>
        <taxon>Lophotrochozoa</taxon>
        <taxon>Mollusca</taxon>
        <taxon>Bivalvia</taxon>
        <taxon>Autobranchia</taxon>
        <taxon>Heteroconchia</taxon>
        <taxon>Palaeoheterodonta</taxon>
        <taxon>Unionida</taxon>
        <taxon>Unionoidea</taxon>
        <taxon>Unionidae</taxon>
        <taxon>Unioninae</taxon>
        <taxon>Sinanodonta</taxon>
    </lineage>
</organism>
<comment type="subcellular location">
    <subcellularLocation>
        <location evidence="1">Cell membrane</location>
        <topology evidence="1">Multi-pass membrane protein</topology>
    </subcellularLocation>
</comment>
<evidence type="ECO:0000256" key="4">
    <source>
        <dbReference type="ARBA" id="ARBA00022989"/>
    </source>
</evidence>
<evidence type="ECO:0000256" key="2">
    <source>
        <dbReference type="ARBA" id="ARBA00022475"/>
    </source>
</evidence>
<evidence type="ECO:0000256" key="1">
    <source>
        <dbReference type="ARBA" id="ARBA00004651"/>
    </source>
</evidence>
<dbReference type="PRINTS" id="PR00237">
    <property type="entry name" value="GPCRRHODOPSN"/>
</dbReference>
<evidence type="ECO:0000256" key="5">
    <source>
        <dbReference type="ARBA" id="ARBA00023136"/>
    </source>
</evidence>
<gene>
    <name evidence="9" type="ORF">ACJMK2_036668</name>
</gene>
<keyword evidence="4 7" id="KW-1133">Transmembrane helix</keyword>
<sequence length="342" mass="39314">MNTTEFFSVPYESKFSFLKNNASELNMSKFESFTNMTTEPTDINTTQEMCDMMNAIVLLIIAPIIMFGNGLVVISFAKFKRLQTTMNTFLVSLAVADSLVAAPTVPLYVLFYLHSSYVENAKYACLIKCGSVLISLSGSIMSLTAVTVDRYFAVLYPLHYTGWMTRPNVAKLIIVIWVYNITISLMPSMGVNAWRDGIICDFFLVLPKPFTIFTVPCILFACLFVSSFMYIQIFREARRNKKRVEKFCQQEKATRETRAAKVMFLIFFLFFLFWFPFLICSFLKYIPTKRTMIEIIKNFTLTLAMCNSAVNPIIYCWLRRDFRAAFKAIIQGKSELKFPVNA</sequence>
<feature type="domain" description="G-protein coupled receptors family 1 profile" evidence="8">
    <location>
        <begin position="68"/>
        <end position="315"/>
    </location>
</feature>
<evidence type="ECO:0000259" key="8">
    <source>
        <dbReference type="PROSITE" id="PS50262"/>
    </source>
</evidence>
<keyword evidence="5 7" id="KW-0472">Membrane</keyword>
<reference evidence="9 10" key="1">
    <citation type="submission" date="2024-11" db="EMBL/GenBank/DDBJ databases">
        <title>Chromosome-level genome assembly of the freshwater bivalve Anodonta woodiana.</title>
        <authorList>
            <person name="Chen X."/>
        </authorList>
    </citation>
    <scope>NUCLEOTIDE SEQUENCE [LARGE SCALE GENOMIC DNA]</scope>
    <source>
        <strain evidence="9">MN2024</strain>
        <tissue evidence="9">Gills</tissue>
    </source>
</reference>
<dbReference type="Pfam" id="PF00001">
    <property type="entry name" value="7tm_1"/>
    <property type="match status" value="1"/>
</dbReference>
<dbReference type="InterPro" id="IPR000276">
    <property type="entry name" value="GPCR_Rhodpsn"/>
</dbReference>
<proteinExistence type="inferred from homology"/>
<dbReference type="SMART" id="SM01381">
    <property type="entry name" value="7TM_GPCR_Srsx"/>
    <property type="match status" value="1"/>
</dbReference>
<dbReference type="PANTHER" id="PTHR22750">
    <property type="entry name" value="G-PROTEIN COUPLED RECEPTOR"/>
    <property type="match status" value="1"/>
</dbReference>
<dbReference type="AlphaFoldDB" id="A0ABD3WJ65"/>
<feature type="transmembrane region" description="Helical" evidence="7">
    <location>
        <begin position="262"/>
        <end position="286"/>
    </location>
</feature>
<feature type="transmembrane region" description="Helical" evidence="7">
    <location>
        <begin position="89"/>
        <end position="113"/>
    </location>
</feature>
<name>A0ABD3WJ65_SINWO</name>
<dbReference type="Gene3D" id="1.20.1070.10">
    <property type="entry name" value="Rhodopsin 7-helix transmembrane proteins"/>
    <property type="match status" value="1"/>
</dbReference>
<keyword evidence="6" id="KW-0675">Receptor</keyword>
<keyword evidence="6" id="KW-0807">Transducer</keyword>
<feature type="transmembrane region" description="Helical" evidence="7">
    <location>
        <begin position="55"/>
        <end position="77"/>
    </location>
</feature>
<dbReference type="PROSITE" id="PS00237">
    <property type="entry name" value="G_PROTEIN_RECEP_F1_1"/>
    <property type="match status" value="1"/>
</dbReference>
<evidence type="ECO:0000256" key="6">
    <source>
        <dbReference type="RuleBase" id="RU000688"/>
    </source>
</evidence>
<dbReference type="PROSITE" id="PS50262">
    <property type="entry name" value="G_PROTEIN_RECEP_F1_2"/>
    <property type="match status" value="1"/>
</dbReference>
<dbReference type="GO" id="GO:0004930">
    <property type="term" value="F:G protein-coupled receptor activity"/>
    <property type="evidence" value="ECO:0007669"/>
    <property type="project" value="UniProtKB-KW"/>
</dbReference>
<comment type="caution">
    <text evidence="9">The sequence shown here is derived from an EMBL/GenBank/DDBJ whole genome shotgun (WGS) entry which is preliminary data.</text>
</comment>
<accession>A0ABD3WJ65</accession>
<feature type="transmembrane region" description="Helical" evidence="7">
    <location>
        <begin position="169"/>
        <end position="190"/>
    </location>
</feature>
<keyword evidence="2" id="KW-1003">Cell membrane</keyword>
<dbReference type="SUPFAM" id="SSF81321">
    <property type="entry name" value="Family A G protein-coupled receptor-like"/>
    <property type="match status" value="1"/>
</dbReference>
<dbReference type="CDD" id="cd00637">
    <property type="entry name" value="7tm_classA_rhodopsin-like"/>
    <property type="match status" value="1"/>
</dbReference>
<dbReference type="InterPro" id="IPR017452">
    <property type="entry name" value="GPCR_Rhodpsn_7TM"/>
</dbReference>
<dbReference type="GO" id="GO:0005886">
    <property type="term" value="C:plasma membrane"/>
    <property type="evidence" value="ECO:0007669"/>
    <property type="project" value="UniProtKB-SubCell"/>
</dbReference>
<feature type="transmembrane region" description="Helical" evidence="7">
    <location>
        <begin position="125"/>
        <end position="148"/>
    </location>
</feature>
<keyword evidence="10" id="KW-1185">Reference proteome</keyword>
<evidence type="ECO:0000256" key="7">
    <source>
        <dbReference type="SAM" id="Phobius"/>
    </source>
</evidence>
<comment type="similarity">
    <text evidence="6">Belongs to the G-protein coupled receptor 1 family.</text>
</comment>
<feature type="transmembrane region" description="Helical" evidence="7">
    <location>
        <begin position="210"/>
        <end position="233"/>
    </location>
</feature>
<keyword evidence="3 6" id="KW-0812">Transmembrane</keyword>
<evidence type="ECO:0000313" key="9">
    <source>
        <dbReference type="EMBL" id="KAL3873571.1"/>
    </source>
</evidence>
<keyword evidence="6" id="KW-0297">G-protein coupled receptor</keyword>
<evidence type="ECO:0000313" key="10">
    <source>
        <dbReference type="Proteomes" id="UP001634394"/>
    </source>
</evidence>
<dbReference type="EMBL" id="JBJQND010000006">
    <property type="protein sequence ID" value="KAL3873571.1"/>
    <property type="molecule type" value="Genomic_DNA"/>
</dbReference>
<evidence type="ECO:0000256" key="3">
    <source>
        <dbReference type="ARBA" id="ARBA00022692"/>
    </source>
</evidence>
<protein>
    <recommendedName>
        <fullName evidence="8">G-protein coupled receptors family 1 profile domain-containing protein</fullName>
    </recommendedName>
</protein>
<dbReference type="Proteomes" id="UP001634394">
    <property type="component" value="Unassembled WGS sequence"/>
</dbReference>